<evidence type="ECO:0000256" key="3">
    <source>
        <dbReference type="ARBA" id="ARBA00022452"/>
    </source>
</evidence>
<evidence type="ECO:0000256" key="1">
    <source>
        <dbReference type="ARBA" id="ARBA00004571"/>
    </source>
</evidence>
<reference evidence="12" key="1">
    <citation type="journal article" date="2019" name="Int. J. Syst. Evol. Microbiol.">
        <title>The Global Catalogue of Microorganisms (GCM) 10K type strain sequencing project: providing services to taxonomists for standard genome sequencing and annotation.</title>
        <authorList>
            <consortium name="The Broad Institute Genomics Platform"/>
            <consortium name="The Broad Institute Genome Sequencing Center for Infectious Disease"/>
            <person name="Wu L."/>
            <person name="Ma J."/>
        </authorList>
    </citation>
    <scope>NUCLEOTIDE SEQUENCE [LARGE SCALE GENOMIC DNA]</scope>
    <source>
        <strain evidence="12">JCM 17664</strain>
    </source>
</reference>
<evidence type="ECO:0000256" key="8">
    <source>
        <dbReference type="PROSITE-ProRule" id="PRU01360"/>
    </source>
</evidence>
<name>A0ABP8FJF9_9BACT</name>
<comment type="caution">
    <text evidence="11">The sequence shown here is derived from an EMBL/GenBank/DDBJ whole genome shotgun (WGS) entry which is preliminary data.</text>
</comment>
<dbReference type="Pfam" id="PF07715">
    <property type="entry name" value="Plug"/>
    <property type="match status" value="1"/>
</dbReference>
<keyword evidence="4 8" id="KW-0812">Transmembrane</keyword>
<keyword evidence="5 9" id="KW-0732">Signal</keyword>
<dbReference type="InterPro" id="IPR011662">
    <property type="entry name" value="Secretin/TonB_short_N"/>
</dbReference>
<dbReference type="SMART" id="SM00965">
    <property type="entry name" value="STN"/>
    <property type="match status" value="1"/>
</dbReference>
<keyword evidence="12" id="KW-1185">Reference proteome</keyword>
<dbReference type="SUPFAM" id="SSF49464">
    <property type="entry name" value="Carboxypeptidase regulatory domain-like"/>
    <property type="match status" value="1"/>
</dbReference>
<feature type="chain" id="PRO_5046142596" evidence="9">
    <location>
        <begin position="18"/>
        <end position="1120"/>
    </location>
</feature>
<dbReference type="NCBIfam" id="TIGR04057">
    <property type="entry name" value="SusC_RagA_signa"/>
    <property type="match status" value="1"/>
</dbReference>
<proteinExistence type="inferred from homology"/>
<dbReference type="PANTHER" id="PTHR30069">
    <property type="entry name" value="TONB-DEPENDENT OUTER MEMBRANE RECEPTOR"/>
    <property type="match status" value="1"/>
</dbReference>
<dbReference type="Proteomes" id="UP001501207">
    <property type="component" value="Unassembled WGS sequence"/>
</dbReference>
<evidence type="ECO:0000256" key="4">
    <source>
        <dbReference type="ARBA" id="ARBA00022692"/>
    </source>
</evidence>
<dbReference type="Gene3D" id="2.170.130.10">
    <property type="entry name" value="TonB-dependent receptor, plug domain"/>
    <property type="match status" value="1"/>
</dbReference>
<evidence type="ECO:0000259" key="10">
    <source>
        <dbReference type="SMART" id="SM00965"/>
    </source>
</evidence>
<gene>
    <name evidence="11" type="ORF">GCM10023143_10340</name>
</gene>
<accession>A0ABP8FJF9</accession>
<dbReference type="Gene3D" id="2.60.40.1120">
    <property type="entry name" value="Carboxypeptidase-like, regulatory domain"/>
    <property type="match status" value="1"/>
</dbReference>
<evidence type="ECO:0000256" key="7">
    <source>
        <dbReference type="ARBA" id="ARBA00023237"/>
    </source>
</evidence>
<comment type="similarity">
    <text evidence="8">Belongs to the TonB-dependent receptor family.</text>
</comment>
<evidence type="ECO:0000313" key="11">
    <source>
        <dbReference type="EMBL" id="GAA4305214.1"/>
    </source>
</evidence>
<dbReference type="InterPro" id="IPR039426">
    <property type="entry name" value="TonB-dep_rcpt-like"/>
</dbReference>
<keyword evidence="6 8" id="KW-0472">Membrane</keyword>
<dbReference type="Pfam" id="PF13715">
    <property type="entry name" value="CarbopepD_reg_2"/>
    <property type="match status" value="1"/>
</dbReference>
<sequence length="1120" mass="123510">MKLTVAFLLFVFLGASARGLSQEVILSGKNISLKKIFSDIEQQTGYAFFYNNNDIGEALVSAVSLKEVGVRTALTKILKDLKLAYDIQGKTIFIREAPHLDPSPQPTPAAVANLDISVQGAVTDSVTGTPLSGVTIQVKGSTRGTTTGPSGKFSLSVPEDAVLIVSYLGYDRKEIKVGGRKLINIALVPSQTGLNEVVVLGYGVTKKKTLTGSVASIKGEDIIKAPVINVSNSISGRLPGVTAVTRSGEPGKDGSTIRIRGSNTLGDNNALVVIDGIPGRSLERVDPNSIESITVLKDASAAIYGSQAANGVILITTKRGKIGKPQVSVNVSRGFTQPTRIPKMTNAAQYATALNELDQYAGISPRYTEDDIQKFADGSDPWGHPNTDWFDAVLKNWSAQLQGNVTVSGGSEFMQYFVSLGAKSEDAFYKHSATKYNQYNLRTNLDINVTKDKSITLALDVAGRLENSNFPGRTGAGTDIFGALQRGKPTMPAYWPNGLPGPDVERGENPVALATNMTGFTDNKYYVFNSNLKLNINIPWVEGLSLTGNAALDKGFRFNKNFQQPWYLYSWDGLSYDDKGIPVLVKGKKGIDDPNLNEYMEDNYDYLLNGLVNYTRTIATNHHIGFLAGAEARAGKGDNFSAYRRYFVSTVLPQLDEGGSNALDNAGSASHDARLNYFGRVNYDYKEKYLAEFVWRVDGSYIFPQAGRYGFFPGLSVGWRLSEENFWKDHLSAISDNVKLRASYGETGNDRIDPYQYLSTYSFNTASYIFDIANESKALMETRLPNPNVTWEVAKQADVGIDASFLQDKLSVTFDYFDYHRSNILWARNASVPASTGLTLPRENIGKVRNRGFDFYVGYDNAAGDFKYTVALNGGYAKNKITFWDESPGAPAYQRSTGHPMPTDPNNPNNDLYYQAIGIFRDQDAVDNYPHWPGARPGDVIFKDVNDDGVIDANDRVRSDKNDIPTLTGGLNAQLQYRQFDLSILFQGAAGAVRYLRFEAAGNFGNYLLSDFTDRWTPDNPDGTKPRMFDRTDQYYRSERSTYLVHNTDFVRLKNLELGYSLPPAFLKRIGIQQFRIYASGYNLFTYSPGIKDFDPEDNNQGGINYPLQRIVTFGLTLTL</sequence>
<dbReference type="PROSITE" id="PS52016">
    <property type="entry name" value="TONB_DEPENDENT_REC_3"/>
    <property type="match status" value="1"/>
</dbReference>
<evidence type="ECO:0000256" key="2">
    <source>
        <dbReference type="ARBA" id="ARBA00022448"/>
    </source>
</evidence>
<dbReference type="EMBL" id="BAABFN010000002">
    <property type="protein sequence ID" value="GAA4305214.1"/>
    <property type="molecule type" value="Genomic_DNA"/>
</dbReference>
<evidence type="ECO:0000313" key="12">
    <source>
        <dbReference type="Proteomes" id="UP001501207"/>
    </source>
</evidence>
<keyword evidence="7 8" id="KW-0998">Cell outer membrane</keyword>
<dbReference type="InterPro" id="IPR012910">
    <property type="entry name" value="Plug_dom"/>
</dbReference>
<dbReference type="SUPFAM" id="SSF56935">
    <property type="entry name" value="Porins"/>
    <property type="match status" value="1"/>
</dbReference>
<dbReference type="PANTHER" id="PTHR30069:SF29">
    <property type="entry name" value="HEMOGLOBIN AND HEMOGLOBIN-HAPTOGLOBIN-BINDING PROTEIN 1-RELATED"/>
    <property type="match status" value="1"/>
</dbReference>
<dbReference type="NCBIfam" id="TIGR04056">
    <property type="entry name" value="OMP_RagA_SusC"/>
    <property type="match status" value="1"/>
</dbReference>
<dbReference type="RefSeq" id="WP_344976521.1">
    <property type="nucleotide sequence ID" value="NZ_BAABFN010000002.1"/>
</dbReference>
<dbReference type="InterPro" id="IPR008969">
    <property type="entry name" value="CarboxyPept-like_regulatory"/>
</dbReference>
<dbReference type="Gene3D" id="2.40.170.20">
    <property type="entry name" value="TonB-dependent receptor, beta-barrel domain"/>
    <property type="match status" value="1"/>
</dbReference>
<dbReference type="InterPro" id="IPR023997">
    <property type="entry name" value="TonB-dep_OMP_SusC/RagA_CS"/>
</dbReference>
<keyword evidence="3 8" id="KW-1134">Transmembrane beta strand</keyword>
<evidence type="ECO:0000256" key="9">
    <source>
        <dbReference type="SAM" id="SignalP"/>
    </source>
</evidence>
<comment type="subcellular location">
    <subcellularLocation>
        <location evidence="1 8">Cell outer membrane</location>
        <topology evidence="1 8">Multi-pass membrane protein</topology>
    </subcellularLocation>
</comment>
<evidence type="ECO:0000256" key="6">
    <source>
        <dbReference type="ARBA" id="ARBA00023136"/>
    </source>
</evidence>
<feature type="domain" description="Secretin/TonB short N-terminal" evidence="10">
    <location>
        <begin position="46"/>
        <end position="97"/>
    </location>
</feature>
<feature type="signal peptide" evidence="9">
    <location>
        <begin position="1"/>
        <end position="17"/>
    </location>
</feature>
<keyword evidence="11" id="KW-0675">Receptor</keyword>
<evidence type="ECO:0000256" key="5">
    <source>
        <dbReference type="ARBA" id="ARBA00022729"/>
    </source>
</evidence>
<organism evidence="11 12">
    <name type="scientific">Compostibacter hankyongensis</name>
    <dbReference type="NCBI Taxonomy" id="1007089"/>
    <lineage>
        <taxon>Bacteria</taxon>
        <taxon>Pseudomonadati</taxon>
        <taxon>Bacteroidota</taxon>
        <taxon>Chitinophagia</taxon>
        <taxon>Chitinophagales</taxon>
        <taxon>Chitinophagaceae</taxon>
        <taxon>Compostibacter</taxon>
    </lineage>
</organism>
<dbReference type="InterPro" id="IPR037066">
    <property type="entry name" value="Plug_dom_sf"/>
</dbReference>
<keyword evidence="2 8" id="KW-0813">Transport</keyword>
<dbReference type="InterPro" id="IPR023996">
    <property type="entry name" value="TonB-dep_OMP_SusC/RagA"/>
</dbReference>
<protein>
    <submittedName>
        <fullName evidence="11">TonB-dependent receptor</fullName>
    </submittedName>
</protein>
<dbReference type="InterPro" id="IPR036942">
    <property type="entry name" value="Beta-barrel_TonB_sf"/>
</dbReference>